<keyword evidence="3" id="KW-1185">Reference proteome</keyword>
<organism evidence="2 3">
    <name type="scientific">Novosphingobium mangrovi</name>
    <name type="common">ex Huang et al. 2023</name>
    <dbReference type="NCBI Taxonomy" id="2976432"/>
    <lineage>
        <taxon>Bacteria</taxon>
        <taxon>Pseudomonadati</taxon>
        <taxon>Pseudomonadota</taxon>
        <taxon>Alphaproteobacteria</taxon>
        <taxon>Sphingomonadales</taxon>
        <taxon>Sphingomonadaceae</taxon>
        <taxon>Novosphingobium</taxon>
    </lineage>
</organism>
<keyword evidence="1" id="KW-0472">Membrane</keyword>
<protein>
    <submittedName>
        <fullName evidence="2">DUF4260 domain-containing protein</fullName>
    </submittedName>
</protein>
<dbReference type="Pfam" id="PF14079">
    <property type="entry name" value="DUF4260"/>
    <property type="match status" value="1"/>
</dbReference>
<comment type="caution">
    <text evidence="2">The sequence shown here is derived from an EMBL/GenBank/DDBJ whole genome shotgun (WGS) entry which is preliminary data.</text>
</comment>
<keyword evidence="1" id="KW-0812">Transmembrane</keyword>
<name>A0ABT2I3I6_9SPHN</name>
<accession>A0ABT2I3I6</accession>
<evidence type="ECO:0000313" key="3">
    <source>
        <dbReference type="Proteomes" id="UP001165583"/>
    </source>
</evidence>
<dbReference type="Proteomes" id="UP001165583">
    <property type="component" value="Unassembled WGS sequence"/>
</dbReference>
<reference evidence="2" key="1">
    <citation type="submission" date="2022-09" db="EMBL/GenBank/DDBJ databases">
        <title>Novosphingobium sp. Nov., a polycyclic aromatic hydrocarbon-degrading bacterium isolated form mangrove sediments in HongKong.</title>
        <authorList>
            <person name="Hu Z."/>
        </authorList>
    </citation>
    <scope>NUCLEOTIDE SEQUENCE</scope>
    <source>
        <strain evidence="2">HK4-1</strain>
    </source>
</reference>
<dbReference type="InterPro" id="IPR025356">
    <property type="entry name" value="DUF4260"/>
</dbReference>
<feature type="transmembrane region" description="Helical" evidence="1">
    <location>
        <begin position="46"/>
        <end position="65"/>
    </location>
</feature>
<gene>
    <name evidence="2" type="ORF">NZK81_07430</name>
</gene>
<keyword evidence="1" id="KW-1133">Transmembrane helix</keyword>
<dbReference type="RefSeq" id="WP_260045456.1">
    <property type="nucleotide sequence ID" value="NZ_JANZXA010000004.1"/>
</dbReference>
<evidence type="ECO:0000313" key="2">
    <source>
        <dbReference type="EMBL" id="MCT2399375.1"/>
    </source>
</evidence>
<sequence length="139" mass="14641">MTDPVETGTAPADGAVQSPLRAVLRLEGAAILMLSLLLYHQAGAGWLMFMALFLVPDLSFLGYLAGPRIGAVAYNGAHSLTGPLVLAALARTTGHAEAVPYAVIWAAHVGFDRMLGYGLKYGRGFGYTHLGRIGRAAKM</sequence>
<proteinExistence type="predicted"/>
<evidence type="ECO:0000256" key="1">
    <source>
        <dbReference type="SAM" id="Phobius"/>
    </source>
</evidence>
<dbReference type="EMBL" id="JANZXA010000004">
    <property type="protein sequence ID" value="MCT2399375.1"/>
    <property type="molecule type" value="Genomic_DNA"/>
</dbReference>